<dbReference type="EMBL" id="LCUF01000002">
    <property type="protein sequence ID" value="KQA24438.1"/>
    <property type="molecule type" value="Genomic_DNA"/>
</dbReference>
<evidence type="ECO:0000313" key="14">
    <source>
        <dbReference type="Proteomes" id="UP000050491"/>
    </source>
</evidence>
<evidence type="ECO:0000256" key="4">
    <source>
        <dbReference type="ARBA" id="ARBA00022475"/>
    </source>
</evidence>
<comment type="caution">
    <text evidence="10">The sequence shown here is derived from an EMBL/GenBank/DDBJ whole genome shotgun (WGS) entry which is preliminary data.</text>
</comment>
<keyword evidence="4 8" id="KW-1003">Cell membrane</keyword>
<gene>
    <name evidence="10" type="ORF">AAY55_02495</name>
    <name evidence="12" type="ORF">CGU03_03700</name>
    <name evidence="9" type="ORF">DP83_01985</name>
    <name evidence="11" type="ORF">XV92_09785</name>
</gene>
<dbReference type="Proteomes" id="UP000216173">
    <property type="component" value="Unassembled WGS sequence"/>
</dbReference>
<keyword evidence="3" id="KW-0813">Transport</keyword>
<evidence type="ECO:0000256" key="7">
    <source>
        <dbReference type="ARBA" id="ARBA00023136"/>
    </source>
</evidence>
<organism evidence="10 15">
    <name type="scientific">Vibrio metoecus</name>
    <dbReference type="NCBI Taxonomy" id="1481663"/>
    <lineage>
        <taxon>Bacteria</taxon>
        <taxon>Pseudomonadati</taxon>
        <taxon>Pseudomonadota</taxon>
        <taxon>Gammaproteobacteria</taxon>
        <taxon>Vibrionales</taxon>
        <taxon>Vibrionaceae</taxon>
        <taxon>Vibrio</taxon>
    </lineage>
</organism>
<evidence type="ECO:0000256" key="6">
    <source>
        <dbReference type="ARBA" id="ARBA00022989"/>
    </source>
</evidence>
<feature type="transmembrane region" description="Helical" evidence="8">
    <location>
        <begin position="187"/>
        <end position="207"/>
    </location>
</feature>
<reference evidence="12" key="4">
    <citation type="submission" date="2017-07" db="EMBL/GenBank/DDBJ databases">
        <authorList>
            <person name="Sun Z.S."/>
            <person name="Albrecht U."/>
            <person name="Echele G."/>
            <person name="Lee C.C."/>
        </authorList>
    </citation>
    <scope>NUCLEOTIDE SEQUENCE [LARGE SCALE GENOMIC DNA]</scope>
    <source>
        <strain evidence="12">OYP9E10</strain>
    </source>
</reference>
<evidence type="ECO:0000313" key="10">
    <source>
        <dbReference type="EMBL" id="KQA24438.1"/>
    </source>
</evidence>
<dbReference type="Pfam" id="PF01925">
    <property type="entry name" value="TauE"/>
    <property type="match status" value="1"/>
</dbReference>
<proteinExistence type="inferred from homology"/>
<dbReference type="PATRIC" id="fig|1481663.10.peg.2926"/>
<keyword evidence="6 8" id="KW-1133">Transmembrane helix</keyword>
<reference evidence="9 13" key="1">
    <citation type="submission" date="2014-04" db="EMBL/GenBank/DDBJ databases">
        <title>Vibrio metecus sp. nov., a close relative of Vibrio cholerae isolated from coastal brackish ponds and clinical specimens.</title>
        <authorList>
            <person name="Kirchberger P.C."/>
            <person name="Turnsek M."/>
            <person name="Hunt D.E."/>
            <person name="Haley B.J."/>
            <person name="Colwell R."/>
            <person name="Polz M.F."/>
            <person name="Tarr C.L."/>
            <person name="Boucher Y."/>
        </authorList>
    </citation>
    <scope>NUCLEOTIDE SEQUENCE [LARGE SCALE GENOMIC DNA]</scope>
    <source>
        <strain evidence="9">OP3H</strain>
        <strain evidence="13">PPCK-2014</strain>
    </source>
</reference>
<feature type="transmembrane region" description="Helical" evidence="8">
    <location>
        <begin position="219"/>
        <end position="239"/>
    </location>
</feature>
<dbReference type="AlphaFoldDB" id="A0A067BJ67"/>
<evidence type="ECO:0000313" key="13">
    <source>
        <dbReference type="Proteomes" id="UP000027331"/>
    </source>
</evidence>
<dbReference type="EMBL" id="LBGP01000013">
    <property type="protein sequence ID" value="KQB00855.1"/>
    <property type="molecule type" value="Genomic_DNA"/>
</dbReference>
<dbReference type="RefSeq" id="WP_000456112.1">
    <property type="nucleotide sequence ID" value="NZ_CP035689.1"/>
</dbReference>
<evidence type="ECO:0000256" key="1">
    <source>
        <dbReference type="ARBA" id="ARBA00004651"/>
    </source>
</evidence>
<dbReference type="EMBL" id="NMSH01000003">
    <property type="protein sequence ID" value="PAR22463.1"/>
    <property type="molecule type" value="Genomic_DNA"/>
</dbReference>
<dbReference type="Proteomes" id="UP000050491">
    <property type="component" value="Unassembled WGS sequence"/>
</dbReference>
<name>A0A067BJ67_VIBMT</name>
<protein>
    <recommendedName>
        <fullName evidence="8">Probable membrane transporter protein</fullName>
    </recommendedName>
</protein>
<feature type="transmembrane region" description="Helical" evidence="8">
    <location>
        <begin position="12"/>
        <end position="38"/>
    </location>
</feature>
<reference evidence="14 15" key="2">
    <citation type="journal article" date="2015" name="Genome Biol. Evol.">
        <title>The Dynamics of Genetic Interactions between Vibrio metoecus and Vibrio cholerae, Two Close Relatives Co-Occurring in the Environment.</title>
        <authorList>
            <person name="Orata F.D."/>
            <person name="Kirchberger P.C."/>
            <person name="Meheust R."/>
            <person name="Barlow E.J."/>
            <person name="Tarr C.L."/>
            <person name="Boucher Y."/>
        </authorList>
    </citation>
    <scope>NUCLEOTIDE SEQUENCE [LARGE SCALE GENOMIC DNA]</scope>
    <source>
        <strain evidence="10 15">08-2459</strain>
        <strain evidence="11 14">YB5B04</strain>
    </source>
</reference>
<keyword evidence="13" id="KW-1185">Reference proteome</keyword>
<dbReference type="InterPro" id="IPR052017">
    <property type="entry name" value="TSUP"/>
</dbReference>
<evidence type="ECO:0000313" key="9">
    <source>
        <dbReference type="EMBL" id="KDO14476.1"/>
    </source>
</evidence>
<dbReference type="Proteomes" id="UP000027331">
    <property type="component" value="Unassembled WGS sequence"/>
</dbReference>
<evidence type="ECO:0000313" key="15">
    <source>
        <dbReference type="Proteomes" id="UP000053724"/>
    </source>
</evidence>
<evidence type="ECO:0000256" key="8">
    <source>
        <dbReference type="RuleBase" id="RU363041"/>
    </source>
</evidence>
<dbReference type="PANTHER" id="PTHR30269">
    <property type="entry name" value="TRANSMEMBRANE PROTEIN YFCA"/>
    <property type="match status" value="1"/>
</dbReference>
<feature type="transmembrane region" description="Helical" evidence="8">
    <location>
        <begin position="83"/>
        <end position="116"/>
    </location>
</feature>
<keyword evidence="7 8" id="KW-0472">Membrane</keyword>
<evidence type="ECO:0000256" key="5">
    <source>
        <dbReference type="ARBA" id="ARBA00022692"/>
    </source>
</evidence>
<accession>A0A067BJ67</accession>
<dbReference type="PANTHER" id="PTHR30269:SF37">
    <property type="entry name" value="MEMBRANE TRANSPORTER PROTEIN"/>
    <property type="match status" value="1"/>
</dbReference>
<evidence type="ECO:0000313" key="12">
    <source>
        <dbReference type="EMBL" id="PAR22463.1"/>
    </source>
</evidence>
<dbReference type="OrthoDB" id="5472127at2"/>
<comment type="similarity">
    <text evidence="2 8">Belongs to the 4-toluene sulfonate uptake permease (TSUP) (TC 2.A.102) family.</text>
</comment>
<evidence type="ECO:0000313" key="11">
    <source>
        <dbReference type="EMBL" id="KQB00855.1"/>
    </source>
</evidence>
<feature type="transmembrane region" description="Helical" evidence="8">
    <location>
        <begin position="164"/>
        <end position="181"/>
    </location>
</feature>
<reference evidence="16" key="3">
    <citation type="submission" date="2017-07" db="EMBL/GenBank/DDBJ databases">
        <authorList>
            <person name="Boucher Y."/>
            <person name="Orata F.D."/>
        </authorList>
    </citation>
    <scope>NUCLEOTIDE SEQUENCE [LARGE SCALE GENOMIC DNA]</scope>
    <source>
        <strain evidence="16">OYP9E10</strain>
    </source>
</reference>
<evidence type="ECO:0000313" key="16">
    <source>
        <dbReference type="Proteomes" id="UP000216173"/>
    </source>
</evidence>
<evidence type="ECO:0000256" key="3">
    <source>
        <dbReference type="ARBA" id="ARBA00022448"/>
    </source>
</evidence>
<dbReference type="Proteomes" id="UP000053724">
    <property type="component" value="Unassembled WGS sequence"/>
</dbReference>
<feature type="transmembrane region" description="Helical" evidence="8">
    <location>
        <begin position="44"/>
        <end position="62"/>
    </location>
</feature>
<dbReference type="InterPro" id="IPR002781">
    <property type="entry name" value="TM_pro_TauE-like"/>
</dbReference>
<dbReference type="EMBL" id="JJMN01000046">
    <property type="protein sequence ID" value="KDO14476.1"/>
    <property type="molecule type" value="Genomic_DNA"/>
</dbReference>
<evidence type="ECO:0000256" key="2">
    <source>
        <dbReference type="ARBA" id="ARBA00009142"/>
    </source>
</evidence>
<sequence>MEYLGASAWIAMLLVFMGSFVQTAIGFGLAVVASPLLFLISPDYVPSPICLVALFISVLNAMKHRESISIGGLKMALIGRIPGSIVGGLLLMWISTQALALWLGLLVLFAVAVSLLPLRIEPNPTRMGIAGFFSGVFGTSSGIGGPPMALLLQHQEANQLRGNLSAFFVFSSIISLMVQWPTGFLTWHHVLLTVPLIPAAWLGYVLARKTTHSLPKEKIRFAALALCLVSGATAVWHGFF</sequence>
<keyword evidence="5 8" id="KW-0812">Transmembrane</keyword>
<comment type="subcellular location">
    <subcellularLocation>
        <location evidence="1 8">Cell membrane</location>
        <topology evidence="1 8">Multi-pass membrane protein</topology>
    </subcellularLocation>
</comment>
<dbReference type="GO" id="GO:0005886">
    <property type="term" value="C:plasma membrane"/>
    <property type="evidence" value="ECO:0007669"/>
    <property type="project" value="UniProtKB-SubCell"/>
</dbReference>
<feature type="transmembrane region" description="Helical" evidence="8">
    <location>
        <begin position="128"/>
        <end position="152"/>
    </location>
</feature>